<feature type="region of interest" description="Disordered" evidence="2">
    <location>
        <begin position="221"/>
        <end position="255"/>
    </location>
</feature>
<dbReference type="Proteomes" id="UP000566819">
    <property type="component" value="Unassembled WGS sequence"/>
</dbReference>
<accession>A0A8H4VYF8</accession>
<comment type="similarity">
    <text evidence="1">Belongs to the GMC oxidoreductase family.</text>
</comment>
<evidence type="ECO:0000256" key="2">
    <source>
        <dbReference type="SAM" id="MobiDB-lite"/>
    </source>
</evidence>
<reference evidence="3 4" key="1">
    <citation type="submission" date="2020-03" db="EMBL/GenBank/DDBJ databases">
        <title>Draft Genome Sequence of Cudoniella acicularis.</title>
        <authorList>
            <person name="Buettner E."/>
            <person name="Kellner H."/>
        </authorList>
    </citation>
    <scope>NUCLEOTIDE SEQUENCE [LARGE SCALE GENOMIC DNA]</scope>
    <source>
        <strain evidence="3 4">DSM 108380</strain>
    </source>
</reference>
<gene>
    <name evidence="3" type="ORF">G7Y89_g13240</name>
</gene>
<protein>
    <submittedName>
        <fullName evidence="3">Uncharacterized protein</fullName>
    </submittedName>
</protein>
<evidence type="ECO:0000313" key="4">
    <source>
        <dbReference type="Proteomes" id="UP000566819"/>
    </source>
</evidence>
<dbReference type="Gene3D" id="3.50.50.60">
    <property type="entry name" value="FAD/NAD(P)-binding domain"/>
    <property type="match status" value="1"/>
</dbReference>
<comment type="caution">
    <text evidence="3">The sequence shown here is derived from an EMBL/GenBank/DDBJ whole genome shotgun (WGS) entry which is preliminary data.</text>
</comment>
<dbReference type="AlphaFoldDB" id="A0A8H4VYF8"/>
<organism evidence="3 4">
    <name type="scientific">Cudoniella acicularis</name>
    <dbReference type="NCBI Taxonomy" id="354080"/>
    <lineage>
        <taxon>Eukaryota</taxon>
        <taxon>Fungi</taxon>
        <taxon>Dikarya</taxon>
        <taxon>Ascomycota</taxon>
        <taxon>Pezizomycotina</taxon>
        <taxon>Leotiomycetes</taxon>
        <taxon>Helotiales</taxon>
        <taxon>Tricladiaceae</taxon>
        <taxon>Cudoniella</taxon>
    </lineage>
</organism>
<proteinExistence type="inferred from homology"/>
<dbReference type="GO" id="GO:0016491">
    <property type="term" value="F:oxidoreductase activity"/>
    <property type="evidence" value="ECO:0007669"/>
    <property type="project" value="TreeGrafter"/>
</dbReference>
<dbReference type="InterPro" id="IPR012132">
    <property type="entry name" value="GMC_OxRdtase"/>
</dbReference>
<feature type="compositionally biased region" description="Polar residues" evidence="2">
    <location>
        <begin position="221"/>
        <end position="239"/>
    </location>
</feature>
<dbReference type="PANTHER" id="PTHR11552:SF147">
    <property type="entry name" value="CHOLINE DEHYDROGENASE, MITOCHONDRIAL"/>
    <property type="match status" value="1"/>
</dbReference>
<dbReference type="EMBL" id="JAAMPI010001513">
    <property type="protein sequence ID" value="KAF4624930.1"/>
    <property type="molecule type" value="Genomic_DNA"/>
</dbReference>
<dbReference type="GO" id="GO:0050660">
    <property type="term" value="F:flavin adenine dinucleotide binding"/>
    <property type="evidence" value="ECO:0007669"/>
    <property type="project" value="InterPro"/>
</dbReference>
<sequence>MRQYLLRLEKVHYLPSNCTPSHGFNDSLDLRMTNLAQPENQTQLTFILLATAKYFNQDPSTLSSLLTQDLNNGDAHRDNQTGLWGLPVHFYMQGRRVLASKPVSEVLARGGFNLEVRTESFVSRVLFDEEEGREEGAKPRAIGVEYLKGTSMYSADPKYDGSVEGEGAAPSTPPQILKLSDISPSTELHKFNIPLIVDLPGVGTNLQDNYETSVVSYASTNLQNTGPNTPTAHPTTLVSHSGDKFPPQDPTLSVY</sequence>
<evidence type="ECO:0000313" key="3">
    <source>
        <dbReference type="EMBL" id="KAF4624930.1"/>
    </source>
</evidence>
<name>A0A8H4VYF8_9HELO</name>
<keyword evidence="4" id="KW-1185">Reference proteome</keyword>
<dbReference type="InterPro" id="IPR036188">
    <property type="entry name" value="FAD/NAD-bd_sf"/>
</dbReference>
<dbReference type="OrthoDB" id="269227at2759"/>
<dbReference type="SUPFAM" id="SSF51905">
    <property type="entry name" value="FAD/NAD(P)-binding domain"/>
    <property type="match status" value="1"/>
</dbReference>
<dbReference type="PANTHER" id="PTHR11552">
    <property type="entry name" value="GLUCOSE-METHANOL-CHOLINE GMC OXIDOREDUCTASE"/>
    <property type="match status" value="1"/>
</dbReference>
<evidence type="ECO:0000256" key="1">
    <source>
        <dbReference type="ARBA" id="ARBA00010790"/>
    </source>
</evidence>